<reference evidence="3" key="1">
    <citation type="journal article" date="2019" name="Int. J. Syst. Evol. Microbiol.">
        <title>The Global Catalogue of Microorganisms (GCM) 10K type strain sequencing project: providing services to taxonomists for standard genome sequencing and annotation.</title>
        <authorList>
            <consortium name="The Broad Institute Genomics Platform"/>
            <consortium name="The Broad Institute Genome Sequencing Center for Infectious Disease"/>
            <person name="Wu L."/>
            <person name="Ma J."/>
        </authorList>
    </citation>
    <scope>NUCLEOTIDE SEQUENCE [LARGE SCALE GENOMIC DNA]</scope>
    <source>
        <strain evidence="3">CCM 8653</strain>
    </source>
</reference>
<dbReference type="SUPFAM" id="SSF51735">
    <property type="entry name" value="NAD(P)-binding Rossmann-fold domains"/>
    <property type="match status" value="1"/>
</dbReference>
<gene>
    <name evidence="2" type="ORF">GCM10007368_37740</name>
</gene>
<evidence type="ECO:0000313" key="3">
    <source>
        <dbReference type="Proteomes" id="UP000632535"/>
    </source>
</evidence>
<feature type="region of interest" description="Disordered" evidence="1">
    <location>
        <begin position="278"/>
        <end position="304"/>
    </location>
</feature>
<proteinExistence type="predicted"/>
<dbReference type="PANTHER" id="PTHR43975:SF2">
    <property type="entry name" value="EG:BACR7A4.14 PROTEIN-RELATED"/>
    <property type="match status" value="1"/>
</dbReference>
<evidence type="ECO:0000313" key="2">
    <source>
        <dbReference type="EMBL" id="GGI11748.1"/>
    </source>
</evidence>
<keyword evidence="3" id="KW-1185">Reference proteome</keyword>
<sequence length="304" mass="31303">MTGAPRTVVVTGADSGLGRAVADVLRARGDRVVACGLGADVEVRADLTTAEGRTALVTQVEALSGGRVDGLVAAAGTGASRPETVALNYFGAVAVLDGLRASLAASDSPAAVVVSSSSTLNRGSGALVRACLRGDEPRALAVAHRLSRIGLGTQLYRSSKAALNQWTRATAVTPPWAGNGIVLNAVAPGIIATEVVTRTWDRDAALLRTALPQPLGAPGPVAPVADLIAYLVSPANRFMTGQVVYCDGGTDALMRRARPQEVYLRYRPRDLVAMWRASRRPGDGATGPTTPAGPRTPGAARRTP</sequence>
<protein>
    <submittedName>
        <fullName evidence="2">NAD-dependent epimerase</fullName>
    </submittedName>
</protein>
<dbReference type="InterPro" id="IPR002347">
    <property type="entry name" value="SDR_fam"/>
</dbReference>
<dbReference type="RefSeq" id="WP_188525289.1">
    <property type="nucleotide sequence ID" value="NZ_BMDG01000016.1"/>
</dbReference>
<dbReference type="PANTHER" id="PTHR43975">
    <property type="entry name" value="ZGC:101858"/>
    <property type="match status" value="1"/>
</dbReference>
<feature type="compositionally biased region" description="Low complexity" evidence="1">
    <location>
        <begin position="286"/>
        <end position="304"/>
    </location>
</feature>
<dbReference type="Pfam" id="PF13561">
    <property type="entry name" value="adh_short_C2"/>
    <property type="match status" value="1"/>
</dbReference>
<accession>A0ABQ2BBK2</accession>
<name>A0ABQ2BBK2_9MICO</name>
<dbReference type="EMBL" id="BMDG01000016">
    <property type="protein sequence ID" value="GGI11748.1"/>
    <property type="molecule type" value="Genomic_DNA"/>
</dbReference>
<comment type="caution">
    <text evidence="2">The sequence shown here is derived from an EMBL/GenBank/DDBJ whole genome shotgun (WGS) entry which is preliminary data.</text>
</comment>
<dbReference type="Proteomes" id="UP000632535">
    <property type="component" value="Unassembled WGS sequence"/>
</dbReference>
<organism evidence="2 3">
    <name type="scientific">Isoptericola cucumis</name>
    <dbReference type="NCBI Taxonomy" id="1776856"/>
    <lineage>
        <taxon>Bacteria</taxon>
        <taxon>Bacillati</taxon>
        <taxon>Actinomycetota</taxon>
        <taxon>Actinomycetes</taxon>
        <taxon>Micrococcales</taxon>
        <taxon>Promicromonosporaceae</taxon>
        <taxon>Isoptericola</taxon>
    </lineage>
</organism>
<dbReference type="InterPro" id="IPR036291">
    <property type="entry name" value="NAD(P)-bd_dom_sf"/>
</dbReference>
<dbReference type="PRINTS" id="PR00081">
    <property type="entry name" value="GDHRDH"/>
</dbReference>
<evidence type="ECO:0000256" key="1">
    <source>
        <dbReference type="SAM" id="MobiDB-lite"/>
    </source>
</evidence>
<dbReference type="Gene3D" id="3.40.50.720">
    <property type="entry name" value="NAD(P)-binding Rossmann-like Domain"/>
    <property type="match status" value="1"/>
</dbReference>